<feature type="compositionally biased region" description="Basic and acidic residues" evidence="1">
    <location>
        <begin position="150"/>
        <end position="163"/>
    </location>
</feature>
<evidence type="ECO:0000313" key="3">
    <source>
        <dbReference type="Proteomes" id="UP000053328"/>
    </source>
</evidence>
<gene>
    <name evidence="2" type="ORF">PV08_10865</name>
</gene>
<protein>
    <submittedName>
        <fullName evidence="2">Uncharacterized protein</fullName>
    </submittedName>
</protein>
<feature type="region of interest" description="Disordered" evidence="1">
    <location>
        <begin position="150"/>
        <end position="169"/>
    </location>
</feature>
<proteinExistence type="predicted"/>
<dbReference type="VEuPathDB" id="FungiDB:PV08_10865"/>
<dbReference type="Proteomes" id="UP000053328">
    <property type="component" value="Unassembled WGS sequence"/>
</dbReference>
<keyword evidence="3" id="KW-1185">Reference proteome</keyword>
<reference evidence="2 3" key="1">
    <citation type="submission" date="2015-01" db="EMBL/GenBank/DDBJ databases">
        <title>The Genome Sequence of Exophiala spinifera CBS89968.</title>
        <authorList>
            <consortium name="The Broad Institute Genomics Platform"/>
            <person name="Cuomo C."/>
            <person name="de Hoog S."/>
            <person name="Gorbushina A."/>
            <person name="Stielow B."/>
            <person name="Teixiera M."/>
            <person name="Abouelleil A."/>
            <person name="Chapman S.B."/>
            <person name="Priest M."/>
            <person name="Young S.K."/>
            <person name="Wortman J."/>
            <person name="Nusbaum C."/>
            <person name="Birren B."/>
        </authorList>
    </citation>
    <scope>NUCLEOTIDE SEQUENCE [LARGE SCALE GENOMIC DNA]</scope>
    <source>
        <strain evidence="2 3">CBS 89968</strain>
    </source>
</reference>
<dbReference type="HOGENOM" id="CLU_1390252_0_0_1"/>
<dbReference type="EMBL" id="KN847499">
    <property type="protein sequence ID" value="KIW11564.1"/>
    <property type="molecule type" value="Genomic_DNA"/>
</dbReference>
<sequence length="196" mass="22750">MSQSILIPRPVLQALLAELDMCYEMFGPTMQNDVLPSAWFRPLLITHANGAENIRLDNDDVRRLVIRSTTALRGAIFRFHERADEYLCALRSLRTERSRVDDMLARNRERDHSRLLRLATSNARIERISANENLLNLDGCIMGYRESHERWPGDERPSFRNDDDVGGYSGHRRVELDAVRREDPNFEAESTMLYES</sequence>
<dbReference type="GeneID" id="27337948"/>
<dbReference type="AlphaFoldDB" id="A0A0D2BJW8"/>
<organism evidence="2 3">
    <name type="scientific">Exophiala spinifera</name>
    <dbReference type="NCBI Taxonomy" id="91928"/>
    <lineage>
        <taxon>Eukaryota</taxon>
        <taxon>Fungi</taxon>
        <taxon>Dikarya</taxon>
        <taxon>Ascomycota</taxon>
        <taxon>Pezizomycotina</taxon>
        <taxon>Eurotiomycetes</taxon>
        <taxon>Chaetothyriomycetidae</taxon>
        <taxon>Chaetothyriales</taxon>
        <taxon>Herpotrichiellaceae</taxon>
        <taxon>Exophiala</taxon>
    </lineage>
</organism>
<accession>A0A0D2BJW8</accession>
<dbReference type="RefSeq" id="XP_016231780.1">
    <property type="nucleotide sequence ID" value="XM_016385178.1"/>
</dbReference>
<evidence type="ECO:0000313" key="2">
    <source>
        <dbReference type="EMBL" id="KIW11564.1"/>
    </source>
</evidence>
<name>A0A0D2BJW8_9EURO</name>
<dbReference type="OrthoDB" id="4120436at2759"/>
<evidence type="ECO:0000256" key="1">
    <source>
        <dbReference type="SAM" id="MobiDB-lite"/>
    </source>
</evidence>